<name>A0AC34FML1_9BILA</name>
<sequence>MENEKEYSNIDFSINQEPTEMDFYIEDDMLIDESQIEDMIQNAVSKLGLTQKALQDLGININIKRQAIIPSRFEGLRIWSNPISYVFDSTIITTKLSNQLYVIFYDDCENAI</sequence>
<proteinExistence type="predicted"/>
<protein>
    <submittedName>
        <fullName evidence="2">Uncharacterized protein</fullName>
    </submittedName>
</protein>
<reference evidence="2" key="1">
    <citation type="submission" date="2022-11" db="UniProtKB">
        <authorList>
            <consortium name="WormBaseParasite"/>
        </authorList>
    </citation>
    <scope>IDENTIFICATION</scope>
</reference>
<evidence type="ECO:0000313" key="2">
    <source>
        <dbReference type="WBParaSite" id="ES5_v2.g18650.t1"/>
    </source>
</evidence>
<evidence type="ECO:0000313" key="1">
    <source>
        <dbReference type="Proteomes" id="UP000887579"/>
    </source>
</evidence>
<dbReference type="Proteomes" id="UP000887579">
    <property type="component" value="Unplaced"/>
</dbReference>
<dbReference type="WBParaSite" id="ES5_v2.g18650.t1">
    <property type="protein sequence ID" value="ES5_v2.g18650.t1"/>
    <property type="gene ID" value="ES5_v2.g18650"/>
</dbReference>
<organism evidence="1 2">
    <name type="scientific">Panagrolaimus sp. ES5</name>
    <dbReference type="NCBI Taxonomy" id="591445"/>
    <lineage>
        <taxon>Eukaryota</taxon>
        <taxon>Metazoa</taxon>
        <taxon>Ecdysozoa</taxon>
        <taxon>Nematoda</taxon>
        <taxon>Chromadorea</taxon>
        <taxon>Rhabditida</taxon>
        <taxon>Tylenchina</taxon>
        <taxon>Panagrolaimomorpha</taxon>
        <taxon>Panagrolaimoidea</taxon>
        <taxon>Panagrolaimidae</taxon>
        <taxon>Panagrolaimus</taxon>
    </lineage>
</organism>
<accession>A0AC34FML1</accession>